<proteinExistence type="predicted"/>
<dbReference type="OrthoDB" id="439316at2759"/>
<dbReference type="EMBL" id="CAJNJA010005098">
    <property type="protein sequence ID" value="CAE7182948.1"/>
    <property type="molecule type" value="Genomic_DNA"/>
</dbReference>
<dbReference type="Proteomes" id="UP000601435">
    <property type="component" value="Unassembled WGS sequence"/>
</dbReference>
<keyword evidence="2" id="KW-1185">Reference proteome</keyword>
<organism evidence="1 2">
    <name type="scientific">Symbiodinium necroappetens</name>
    <dbReference type="NCBI Taxonomy" id="1628268"/>
    <lineage>
        <taxon>Eukaryota</taxon>
        <taxon>Sar</taxon>
        <taxon>Alveolata</taxon>
        <taxon>Dinophyceae</taxon>
        <taxon>Suessiales</taxon>
        <taxon>Symbiodiniaceae</taxon>
        <taxon>Symbiodinium</taxon>
    </lineage>
</organism>
<comment type="caution">
    <text evidence="1">The sequence shown here is derived from an EMBL/GenBank/DDBJ whole genome shotgun (WGS) entry which is preliminary data.</text>
</comment>
<dbReference type="AlphaFoldDB" id="A0A812ISL9"/>
<evidence type="ECO:0000313" key="1">
    <source>
        <dbReference type="EMBL" id="CAE7182948.1"/>
    </source>
</evidence>
<protein>
    <submittedName>
        <fullName evidence="1">Uncharacterized protein</fullName>
    </submittedName>
</protein>
<name>A0A812ISL9_9DINO</name>
<accession>A0A812ISL9</accession>
<sequence>MQAAGLSETLEGTAVLFNENLPHLASTLESSLLEHIAVGTHGQVCWSDGTIGSDELRAAHAEVTAALEEARWDIEAQRVLEVPGLREIYQNYALYVVSCPQAVLQATIAKLEGLLQHLRQICNTTELVRHCQLNTPFMFDVFIYYLLLKYGLVDAYKSLGNVTSQVVFRGWPIEEQEQRVWFLFGALWRVIWPTRDYCACVEAYDYYTTLHALFDGSLHIGRGDLHERMLRPSSEARRIIEAASYCEEWLEKDFQRIFSSYAKFSACLPGALMENIICLQRWLLAGKVVGSLNTAEMMVKLLTLSDTCLEDTRWPFSKADIEYNFVRLAVHWRTGNVNCQAMDRFGQRLQSEGCPDVLDATALRSLLWSPSPLQQQGQPRQVQCTAQFHHACIVKGVVTVRKPSDGEIPLPEQLQTCSETGRNRFHLAMREDLGDLWPSAAEEEALARQTIGFVLNLPENGDNIWHNLHWIVPAAARLNGPRAHESLGDKAQRDVLLILLFDAYLFREDTDFETASEMPKVDEQQDVQKRFELWVIRHAPFLQLLTTAPPVMLHTMRQRCFGQLLWGHAEMRADRELRHSNAVGREEVTSFKEALSRHHGFEMDGLAHAFWRRPLLPGALGSKPEAGGHIAVIVIQRAFAHGRSFLDLPKLTAKALDPLAVSDEIAWRVLDDLEQRPLLQQAALFRSADVVVGAVGAALAWCQSGKEGDL</sequence>
<evidence type="ECO:0000313" key="2">
    <source>
        <dbReference type="Proteomes" id="UP000601435"/>
    </source>
</evidence>
<gene>
    <name evidence="1" type="ORF">SNEC2469_LOCUS759</name>
</gene>
<reference evidence="1" key="1">
    <citation type="submission" date="2021-02" db="EMBL/GenBank/DDBJ databases">
        <authorList>
            <person name="Dougan E. K."/>
            <person name="Rhodes N."/>
            <person name="Thang M."/>
            <person name="Chan C."/>
        </authorList>
    </citation>
    <scope>NUCLEOTIDE SEQUENCE</scope>
</reference>